<sequence length="629" mass="69350">MHPGGPWVAGSGGGLAAAAGPAGVLSYAAILGSGARPGAPGAAQPVPLGPDTAGGPGIALRHDHVAFLTLVGTTEAPARDVVRLLKTNIDPAAKGINDVTLRYTRYGVTVFSNTRQSLVNMRTAIEENTVTRAALTVRVPEKRNPHVRFCGVDPDIGADEFLRLLRDRNPSFQLNLETPGGDHGVRGRSGPGCVPANYGVPAIIHRVDGCTSTRGPPRNDLHLLCVLWSRSQYLPLMERASQSDVHEVEGDAAVCCAACRRAGMEAAGHPAGHPQCPLLMDKVAWLPTGALCDRMLHDTLHLAAASDPYMPSKPVPRLPAGFAVISVREDPRVIIIIRQPTFDVCYTWEVLDDITYSEHRNIVVRIGNTAARPRNRLTRFAQAELIRALAQDSWFHRVVGSDLGSPTALDTVLEGFYKTYSSHVKRHLRPVKSSAGGNSWWPPWLAEEKRRVNASLRRFQRYRNDDFRAVFRVNYNAALAGYRTHIRQAKEEFEAECNSACSRHSVFRHPSEKRLIAIDDPTKDLPEHAHVRAMAASPYTTFTPYVPFTTGEVRQVIDRISPRSAPGPDDITPTIVKGLFAVQPEFVMFLMNSALKLGYFPRLWRRGRIIFIHKPNRPPEKTTSYRQYV</sequence>
<dbReference type="AlphaFoldDB" id="A0A9D4TCI3"/>
<comment type="caution">
    <text evidence="1">The sequence shown here is derived from an EMBL/GenBank/DDBJ whole genome shotgun (WGS) entry which is preliminary data.</text>
</comment>
<reference evidence="1" key="2">
    <citation type="submission" date="2021-09" db="EMBL/GenBank/DDBJ databases">
        <authorList>
            <person name="Jia N."/>
            <person name="Wang J."/>
            <person name="Shi W."/>
            <person name="Du L."/>
            <person name="Sun Y."/>
            <person name="Zhan W."/>
            <person name="Jiang J."/>
            <person name="Wang Q."/>
            <person name="Zhang B."/>
            <person name="Ji P."/>
            <person name="Sakyi L.B."/>
            <person name="Cui X."/>
            <person name="Yuan T."/>
            <person name="Jiang B."/>
            <person name="Yang W."/>
            <person name="Lam T.T.-Y."/>
            <person name="Chang Q."/>
            <person name="Ding S."/>
            <person name="Wang X."/>
            <person name="Zhu J."/>
            <person name="Ruan X."/>
            <person name="Zhao L."/>
            <person name="Wei J."/>
            <person name="Que T."/>
            <person name="Du C."/>
            <person name="Cheng J."/>
            <person name="Dai P."/>
            <person name="Han X."/>
            <person name="Huang E."/>
            <person name="Gao Y."/>
            <person name="Liu J."/>
            <person name="Shao H."/>
            <person name="Ye R."/>
            <person name="Li L."/>
            <person name="Wei W."/>
            <person name="Wang X."/>
            <person name="Wang C."/>
            <person name="Huo Q."/>
            <person name="Li W."/>
            <person name="Guo W."/>
            <person name="Chen H."/>
            <person name="Chen S."/>
            <person name="Zhou L."/>
            <person name="Zhou L."/>
            <person name="Ni X."/>
            <person name="Tian J."/>
            <person name="Zhou Y."/>
            <person name="Sheng Y."/>
            <person name="Liu T."/>
            <person name="Pan Y."/>
            <person name="Xia L."/>
            <person name="Li J."/>
            <person name="Zhao F."/>
            <person name="Cao W."/>
        </authorList>
    </citation>
    <scope>NUCLEOTIDE SEQUENCE</scope>
    <source>
        <strain evidence="1">Rsan-2018</strain>
        <tissue evidence="1">Larvae</tissue>
    </source>
</reference>
<dbReference type="EMBL" id="JABSTV010001037">
    <property type="protein sequence ID" value="KAH7985229.1"/>
    <property type="molecule type" value="Genomic_DNA"/>
</dbReference>
<protein>
    <submittedName>
        <fullName evidence="1">Uncharacterized protein</fullName>
    </submittedName>
</protein>
<proteinExistence type="predicted"/>
<name>A0A9D4TCI3_RHISA</name>
<evidence type="ECO:0000313" key="1">
    <source>
        <dbReference type="EMBL" id="KAH7985229.1"/>
    </source>
</evidence>
<keyword evidence="2" id="KW-1185">Reference proteome</keyword>
<evidence type="ECO:0000313" key="2">
    <source>
        <dbReference type="Proteomes" id="UP000821837"/>
    </source>
</evidence>
<organism evidence="1 2">
    <name type="scientific">Rhipicephalus sanguineus</name>
    <name type="common">Brown dog tick</name>
    <name type="synonym">Ixodes sanguineus</name>
    <dbReference type="NCBI Taxonomy" id="34632"/>
    <lineage>
        <taxon>Eukaryota</taxon>
        <taxon>Metazoa</taxon>
        <taxon>Ecdysozoa</taxon>
        <taxon>Arthropoda</taxon>
        <taxon>Chelicerata</taxon>
        <taxon>Arachnida</taxon>
        <taxon>Acari</taxon>
        <taxon>Parasitiformes</taxon>
        <taxon>Ixodida</taxon>
        <taxon>Ixodoidea</taxon>
        <taxon>Ixodidae</taxon>
        <taxon>Rhipicephalinae</taxon>
        <taxon>Rhipicephalus</taxon>
        <taxon>Rhipicephalus</taxon>
    </lineage>
</organism>
<gene>
    <name evidence="1" type="ORF">HPB52_024245</name>
</gene>
<dbReference type="Proteomes" id="UP000821837">
    <property type="component" value="Unassembled WGS sequence"/>
</dbReference>
<reference evidence="1" key="1">
    <citation type="journal article" date="2020" name="Cell">
        <title>Large-Scale Comparative Analyses of Tick Genomes Elucidate Their Genetic Diversity and Vector Capacities.</title>
        <authorList>
            <consortium name="Tick Genome and Microbiome Consortium (TIGMIC)"/>
            <person name="Jia N."/>
            <person name="Wang J."/>
            <person name="Shi W."/>
            <person name="Du L."/>
            <person name="Sun Y."/>
            <person name="Zhan W."/>
            <person name="Jiang J.F."/>
            <person name="Wang Q."/>
            <person name="Zhang B."/>
            <person name="Ji P."/>
            <person name="Bell-Sakyi L."/>
            <person name="Cui X.M."/>
            <person name="Yuan T.T."/>
            <person name="Jiang B.G."/>
            <person name="Yang W.F."/>
            <person name="Lam T.T."/>
            <person name="Chang Q.C."/>
            <person name="Ding S.J."/>
            <person name="Wang X.J."/>
            <person name="Zhu J.G."/>
            <person name="Ruan X.D."/>
            <person name="Zhao L."/>
            <person name="Wei J.T."/>
            <person name="Ye R.Z."/>
            <person name="Que T.C."/>
            <person name="Du C.H."/>
            <person name="Zhou Y.H."/>
            <person name="Cheng J.X."/>
            <person name="Dai P.F."/>
            <person name="Guo W.B."/>
            <person name="Han X.H."/>
            <person name="Huang E.J."/>
            <person name="Li L.F."/>
            <person name="Wei W."/>
            <person name="Gao Y.C."/>
            <person name="Liu J.Z."/>
            <person name="Shao H.Z."/>
            <person name="Wang X."/>
            <person name="Wang C.C."/>
            <person name="Yang T.C."/>
            <person name="Huo Q.B."/>
            <person name="Li W."/>
            <person name="Chen H.Y."/>
            <person name="Chen S.E."/>
            <person name="Zhou L.G."/>
            <person name="Ni X.B."/>
            <person name="Tian J.H."/>
            <person name="Sheng Y."/>
            <person name="Liu T."/>
            <person name="Pan Y.S."/>
            <person name="Xia L.Y."/>
            <person name="Li J."/>
            <person name="Zhao F."/>
            <person name="Cao W.C."/>
        </authorList>
    </citation>
    <scope>NUCLEOTIDE SEQUENCE</scope>
    <source>
        <strain evidence="1">Rsan-2018</strain>
    </source>
</reference>
<accession>A0A9D4TCI3</accession>